<evidence type="ECO:0000313" key="3">
    <source>
        <dbReference type="Proteomes" id="UP000187455"/>
    </source>
</evidence>
<name>A0A1R0GNS8_9FUNG</name>
<dbReference type="InterPro" id="IPR013918">
    <property type="entry name" value="Nucleotide_exch_fac_Fes1"/>
</dbReference>
<feature type="non-terminal residue" evidence="2">
    <location>
        <position position="71"/>
    </location>
</feature>
<comment type="caution">
    <text evidence="2">The sequence shown here is derived from an EMBL/GenBank/DDBJ whole genome shotgun (WGS) entry which is preliminary data.</text>
</comment>
<accession>A0A1R0GNS8</accession>
<sequence length="71" mass="8060">MEKLLQWSIANSSTEDGTVPPKIDKSKIEEYGPDVLRMIMGRPVSEQMLECMTIIEDPTVSVEDKVVEYDN</sequence>
<dbReference type="OrthoDB" id="10250458at2759"/>
<dbReference type="Proteomes" id="UP000187455">
    <property type="component" value="Unassembled WGS sequence"/>
</dbReference>
<dbReference type="EMBL" id="LSSL01006154">
    <property type="protein sequence ID" value="OLY78536.1"/>
    <property type="molecule type" value="Genomic_DNA"/>
</dbReference>
<dbReference type="AlphaFoldDB" id="A0A1R0GNS8"/>
<evidence type="ECO:0000259" key="1">
    <source>
        <dbReference type="Pfam" id="PF08609"/>
    </source>
</evidence>
<reference evidence="2 3" key="1">
    <citation type="journal article" date="2016" name="Mol. Biol. Evol.">
        <title>Genome-Wide Survey of Gut Fungi (Harpellales) Reveals the First Horizontally Transferred Ubiquitin Gene from a Mosquito Host.</title>
        <authorList>
            <person name="Wang Y."/>
            <person name="White M.M."/>
            <person name="Kvist S."/>
            <person name="Moncalvo J.M."/>
        </authorList>
    </citation>
    <scope>NUCLEOTIDE SEQUENCE [LARGE SCALE GENOMIC DNA]</scope>
    <source>
        <strain evidence="2 3">ALG-7-W6</strain>
    </source>
</reference>
<organism evidence="2 3">
    <name type="scientific">Smittium mucronatum</name>
    <dbReference type="NCBI Taxonomy" id="133383"/>
    <lineage>
        <taxon>Eukaryota</taxon>
        <taxon>Fungi</taxon>
        <taxon>Fungi incertae sedis</taxon>
        <taxon>Zoopagomycota</taxon>
        <taxon>Kickxellomycotina</taxon>
        <taxon>Harpellomycetes</taxon>
        <taxon>Harpellales</taxon>
        <taxon>Legeriomycetaceae</taxon>
        <taxon>Smittium</taxon>
    </lineage>
</organism>
<evidence type="ECO:0000313" key="2">
    <source>
        <dbReference type="EMBL" id="OLY78536.1"/>
    </source>
</evidence>
<keyword evidence="3" id="KW-1185">Reference proteome</keyword>
<protein>
    <recommendedName>
        <fullName evidence="1">Nucleotide exchange factor Fes1 domain-containing protein</fullName>
    </recommendedName>
</protein>
<dbReference type="STRING" id="133383.A0A1R0GNS8"/>
<feature type="domain" description="Nucleotide exchange factor Fes1" evidence="1">
    <location>
        <begin position="1"/>
        <end position="71"/>
    </location>
</feature>
<gene>
    <name evidence="2" type="ORF">AYI68_g7412</name>
</gene>
<proteinExistence type="predicted"/>
<dbReference type="Pfam" id="PF08609">
    <property type="entry name" value="Fes1"/>
    <property type="match status" value="1"/>
</dbReference>